<evidence type="ECO:0000256" key="5">
    <source>
        <dbReference type="ARBA" id="ARBA00022490"/>
    </source>
</evidence>
<dbReference type="OrthoDB" id="26889at2759"/>
<dbReference type="GO" id="GO:0042373">
    <property type="term" value="P:vitamin K metabolic process"/>
    <property type="evidence" value="ECO:0007669"/>
    <property type="project" value="UniProtKB-ARBA"/>
</dbReference>
<comment type="subcellular location">
    <subcellularLocation>
        <location evidence="2">Cytoplasm</location>
        <location evidence="2">Cytosol</location>
    </subcellularLocation>
</comment>
<evidence type="ECO:0000256" key="21">
    <source>
        <dbReference type="ARBA" id="ARBA00046551"/>
    </source>
</evidence>
<evidence type="ECO:0000313" key="28">
    <source>
        <dbReference type="Proteomes" id="UP000515156"/>
    </source>
</evidence>
<dbReference type="EC" id="1.6.5.2" evidence="4"/>
<keyword evidence="13" id="KW-0520">NAD</keyword>
<dbReference type="AlphaFoldDB" id="A0A6P7Y6B7"/>
<dbReference type="KEGG" id="muo:115470997"/>
<evidence type="ECO:0000256" key="20">
    <source>
        <dbReference type="ARBA" id="ARBA00042416"/>
    </source>
</evidence>
<evidence type="ECO:0000256" key="15">
    <source>
        <dbReference type="ARBA" id="ARBA00041787"/>
    </source>
</evidence>
<gene>
    <name evidence="29" type="primary">NQO1</name>
</gene>
<feature type="domain" description="Flavodoxin-like fold" evidence="27">
    <location>
        <begin position="5"/>
        <end position="212"/>
    </location>
</feature>
<evidence type="ECO:0000256" key="3">
    <source>
        <dbReference type="ARBA" id="ARBA00006252"/>
    </source>
</evidence>
<dbReference type="InterPro" id="IPR003680">
    <property type="entry name" value="Flavodoxin_fold"/>
</dbReference>
<evidence type="ECO:0000256" key="25">
    <source>
        <dbReference type="ARBA" id="ARBA00049392"/>
    </source>
</evidence>
<evidence type="ECO:0000256" key="8">
    <source>
        <dbReference type="ARBA" id="ARBA00022630"/>
    </source>
</evidence>
<keyword evidence="10" id="KW-0832">Ubl conjugation</keyword>
<reference evidence="29" key="1">
    <citation type="submission" date="2025-08" db="UniProtKB">
        <authorList>
            <consortium name="RefSeq"/>
        </authorList>
    </citation>
    <scope>IDENTIFICATION</scope>
</reference>
<dbReference type="SUPFAM" id="SSF52218">
    <property type="entry name" value="Flavoproteins"/>
    <property type="match status" value="1"/>
</dbReference>
<dbReference type="GO" id="GO:0050136">
    <property type="term" value="F:NADH dehydrogenase (quinone) (non-electrogenic) activity"/>
    <property type="evidence" value="ECO:0007669"/>
    <property type="project" value="UniProtKB-ARBA"/>
</dbReference>
<proteinExistence type="inferred from homology"/>
<evidence type="ECO:0000256" key="6">
    <source>
        <dbReference type="ARBA" id="ARBA00022499"/>
    </source>
</evidence>
<sequence>MAGRRALIVFAHPEKTSFSWAMKEAAEEALRKKGWKVTVSDLCAMNFNPVASRQDITGDLKEPDNFKYGSESMLAWKEGRLSKDIVQEQKKLDSADLVIFQFPFYWFGLPAILKGWFDRVLTQGYAYSSQSMYDLGHFHKKKAVLSFTTGGLKSMYTPKGINGDMNVLLWPVQQGILHFCGFQVLEPQVCYSIAHTPPEVRSQILEDWKKRLANIWEENAIAFAPNSDFDLSFEAGFVLKKEVEGATCAHPYGLTVGQHQGKPLPPDNQLKAGSTRL</sequence>
<dbReference type="GO" id="GO:0005829">
    <property type="term" value="C:cytosol"/>
    <property type="evidence" value="ECO:0007669"/>
    <property type="project" value="UniProtKB-SubCell"/>
</dbReference>
<evidence type="ECO:0000256" key="2">
    <source>
        <dbReference type="ARBA" id="ARBA00004514"/>
    </source>
</evidence>
<accession>A0A6P7Y6B7</accession>
<comment type="similarity">
    <text evidence="3">Belongs to the NAD(P)H dehydrogenase (quinone) family.</text>
</comment>
<evidence type="ECO:0000256" key="26">
    <source>
        <dbReference type="SAM" id="MobiDB-lite"/>
    </source>
</evidence>
<comment type="subunit">
    <text evidence="21">Homodimer. Interacts with PDLIM4 isoform 2; this interaction stabilizes PDLIM4 isoform 2 in response to oxidative stress and protects it from ubiquitin-independent degradation by the core 20S proteasome. Interacts with TP73 (via SAM domain); this interaction is NADH-dependent, stabilizes TP73 in response to oxidative stress and protects it from ubiquitin-independent degradation by the 20S proteasome. Interacts with TP53; this interaction is NADH-dependent, stabilizes TP53 in response to oxidative stress and protects it from ubiquitin-independent degradation by the 20S proteasome.</text>
</comment>
<evidence type="ECO:0000256" key="23">
    <source>
        <dbReference type="ARBA" id="ARBA00048412"/>
    </source>
</evidence>
<keyword evidence="6" id="KW-1017">Isopeptide bond</keyword>
<comment type="catalytic activity">
    <reaction evidence="22">
        <text>a quinone + NADH + H(+) = a quinol + NAD(+)</text>
        <dbReference type="Rhea" id="RHEA:46160"/>
        <dbReference type="ChEBI" id="CHEBI:15378"/>
        <dbReference type="ChEBI" id="CHEBI:24646"/>
        <dbReference type="ChEBI" id="CHEBI:57540"/>
        <dbReference type="ChEBI" id="CHEBI:57945"/>
        <dbReference type="ChEBI" id="CHEBI:132124"/>
        <dbReference type="EC" id="1.6.5.2"/>
    </reaction>
    <physiologicalReaction direction="left-to-right" evidence="22">
        <dbReference type="Rhea" id="RHEA:46161"/>
    </physiologicalReaction>
</comment>
<dbReference type="Pfam" id="PF02525">
    <property type="entry name" value="Flavodoxin_2"/>
    <property type="match status" value="1"/>
</dbReference>
<evidence type="ECO:0000256" key="4">
    <source>
        <dbReference type="ARBA" id="ARBA00012648"/>
    </source>
</evidence>
<evidence type="ECO:0000256" key="18">
    <source>
        <dbReference type="ARBA" id="ARBA00042298"/>
    </source>
</evidence>
<evidence type="ECO:0000256" key="1">
    <source>
        <dbReference type="ARBA" id="ARBA00001974"/>
    </source>
</evidence>
<evidence type="ECO:0000256" key="19">
    <source>
        <dbReference type="ARBA" id="ARBA00042364"/>
    </source>
</evidence>
<evidence type="ECO:0000256" key="16">
    <source>
        <dbReference type="ARBA" id="ARBA00042248"/>
    </source>
</evidence>
<evidence type="ECO:0000256" key="13">
    <source>
        <dbReference type="ARBA" id="ARBA00023027"/>
    </source>
</evidence>
<evidence type="ECO:0000256" key="10">
    <source>
        <dbReference type="ARBA" id="ARBA00022843"/>
    </source>
</evidence>
<comment type="catalytic activity">
    <reaction evidence="24">
        <text>ubiquinone-10 + NADH + H(+) = ubiquinol-10 + NAD(+)</text>
        <dbReference type="Rhea" id="RHEA:61984"/>
        <dbReference type="ChEBI" id="CHEBI:15378"/>
        <dbReference type="ChEBI" id="CHEBI:46245"/>
        <dbReference type="ChEBI" id="CHEBI:57540"/>
        <dbReference type="ChEBI" id="CHEBI:57945"/>
        <dbReference type="ChEBI" id="CHEBI:64183"/>
    </reaction>
    <physiologicalReaction direction="left-to-right" evidence="24">
        <dbReference type="Rhea" id="RHEA:61985"/>
    </physiologicalReaction>
</comment>
<evidence type="ECO:0000256" key="7">
    <source>
        <dbReference type="ARBA" id="ARBA00022553"/>
    </source>
</evidence>
<keyword evidence="28" id="KW-1185">Reference proteome</keyword>
<dbReference type="CTD" id="1728"/>
<evidence type="ECO:0000256" key="11">
    <source>
        <dbReference type="ARBA" id="ARBA00022857"/>
    </source>
</evidence>
<evidence type="ECO:0000256" key="24">
    <source>
        <dbReference type="ARBA" id="ARBA00049236"/>
    </source>
</evidence>
<feature type="region of interest" description="Disordered" evidence="26">
    <location>
        <begin position="257"/>
        <end position="277"/>
    </location>
</feature>
<comment type="catalytic activity">
    <reaction evidence="23">
        <text>menadione + NADH + H(+) = menadiol + NAD(+)</text>
        <dbReference type="Rhea" id="RHEA:69695"/>
        <dbReference type="ChEBI" id="CHEBI:6746"/>
        <dbReference type="ChEBI" id="CHEBI:15378"/>
        <dbReference type="ChEBI" id="CHEBI:28869"/>
        <dbReference type="ChEBI" id="CHEBI:57540"/>
        <dbReference type="ChEBI" id="CHEBI:57945"/>
    </reaction>
    <physiologicalReaction direction="left-to-right" evidence="23">
        <dbReference type="Rhea" id="RHEA:69696"/>
    </physiologicalReaction>
</comment>
<keyword evidence="11" id="KW-0521">NADP</keyword>
<dbReference type="PANTHER" id="PTHR10204">
    <property type="entry name" value="NAD P H OXIDOREDUCTASE-RELATED"/>
    <property type="match status" value="1"/>
</dbReference>
<comment type="cofactor">
    <cofactor evidence="1">
        <name>FAD</name>
        <dbReference type="ChEBI" id="CHEBI:57692"/>
    </cofactor>
</comment>
<evidence type="ECO:0000256" key="14">
    <source>
        <dbReference type="ARBA" id="ARBA00040776"/>
    </source>
</evidence>
<name>A0A6P7Y6B7_9AMPH</name>
<dbReference type="FunCoup" id="A0A6P7Y6B7">
    <property type="interactions" value="631"/>
</dbReference>
<keyword evidence="12" id="KW-0560">Oxidoreductase</keyword>
<dbReference type="InParanoid" id="A0A6P7Y6B7"/>
<evidence type="ECO:0000259" key="27">
    <source>
        <dbReference type="Pfam" id="PF02525"/>
    </source>
</evidence>
<keyword evidence="5" id="KW-0963">Cytoplasm</keyword>
<dbReference type="FunFam" id="3.40.50.360:FF:000029">
    <property type="entry name" value="NAD(P)H dehydrogenase [quinone] 1"/>
    <property type="match status" value="1"/>
</dbReference>
<dbReference type="PANTHER" id="PTHR10204:SF34">
    <property type="entry name" value="NAD(P)H DEHYDROGENASE [QUINONE] 1 ISOFORM 1"/>
    <property type="match status" value="1"/>
</dbReference>
<dbReference type="GeneID" id="115470997"/>
<keyword evidence="8" id="KW-0285">Flavoprotein</keyword>
<evidence type="ECO:0000256" key="22">
    <source>
        <dbReference type="ARBA" id="ARBA00048181"/>
    </source>
</evidence>
<organism evidence="28 29">
    <name type="scientific">Microcaecilia unicolor</name>
    <dbReference type="NCBI Taxonomy" id="1415580"/>
    <lineage>
        <taxon>Eukaryota</taxon>
        <taxon>Metazoa</taxon>
        <taxon>Chordata</taxon>
        <taxon>Craniata</taxon>
        <taxon>Vertebrata</taxon>
        <taxon>Euteleostomi</taxon>
        <taxon>Amphibia</taxon>
        <taxon>Gymnophiona</taxon>
        <taxon>Siphonopidae</taxon>
        <taxon>Microcaecilia</taxon>
    </lineage>
</organism>
<keyword evidence="9" id="KW-0274">FAD</keyword>
<protein>
    <recommendedName>
        <fullName evidence="14">NAD(P)H dehydrogenase [quinone] 1</fullName>
        <ecNumber evidence="4">1.6.5.2</ecNumber>
    </recommendedName>
    <alternativeName>
        <fullName evidence="18">Azoreductase</fullName>
    </alternativeName>
    <alternativeName>
        <fullName evidence="20">DT-diaphorase</fullName>
    </alternativeName>
    <alternativeName>
        <fullName evidence="16">Menadione reductase</fullName>
    </alternativeName>
    <alternativeName>
        <fullName evidence="17">NAD(P)H:quinone oxidoreductase 1</fullName>
    </alternativeName>
    <alternativeName>
        <fullName evidence="15">Phylloquinone reductase</fullName>
    </alternativeName>
    <alternativeName>
        <fullName evidence="19">Quinone reductase 1</fullName>
    </alternativeName>
</protein>
<evidence type="ECO:0000256" key="17">
    <source>
        <dbReference type="ARBA" id="ARBA00042288"/>
    </source>
</evidence>
<evidence type="ECO:0000256" key="12">
    <source>
        <dbReference type="ARBA" id="ARBA00023002"/>
    </source>
</evidence>
<dbReference type="Proteomes" id="UP000515156">
    <property type="component" value="Chromosome 5"/>
</dbReference>
<dbReference type="RefSeq" id="XP_030060526.1">
    <property type="nucleotide sequence ID" value="XM_030204666.1"/>
</dbReference>
<dbReference type="GO" id="GO:0006979">
    <property type="term" value="P:response to oxidative stress"/>
    <property type="evidence" value="ECO:0007669"/>
    <property type="project" value="UniProtKB-ARBA"/>
</dbReference>
<dbReference type="InterPro" id="IPR051545">
    <property type="entry name" value="NAD(P)H_dehydrogenase_qn"/>
</dbReference>
<dbReference type="InterPro" id="IPR029039">
    <property type="entry name" value="Flavoprotein-like_sf"/>
</dbReference>
<evidence type="ECO:0000256" key="9">
    <source>
        <dbReference type="ARBA" id="ARBA00022827"/>
    </source>
</evidence>
<dbReference type="Gene3D" id="3.40.50.360">
    <property type="match status" value="1"/>
</dbReference>
<comment type="catalytic activity">
    <reaction evidence="25">
        <text>a quinone + NADPH + H(+) = a quinol + NADP(+)</text>
        <dbReference type="Rhea" id="RHEA:46164"/>
        <dbReference type="ChEBI" id="CHEBI:15378"/>
        <dbReference type="ChEBI" id="CHEBI:24646"/>
        <dbReference type="ChEBI" id="CHEBI:57783"/>
        <dbReference type="ChEBI" id="CHEBI:58349"/>
        <dbReference type="ChEBI" id="CHEBI:132124"/>
        <dbReference type="EC" id="1.6.5.2"/>
    </reaction>
    <physiologicalReaction direction="left-to-right" evidence="25">
        <dbReference type="Rhea" id="RHEA:46165"/>
    </physiologicalReaction>
</comment>
<keyword evidence="7" id="KW-0597">Phosphoprotein</keyword>
<evidence type="ECO:0000313" key="29">
    <source>
        <dbReference type="RefSeq" id="XP_030060526.1"/>
    </source>
</evidence>